<name>A0A495PXW9_9FLAO</name>
<dbReference type="Proteomes" id="UP000276282">
    <property type="component" value="Unassembled WGS sequence"/>
</dbReference>
<dbReference type="InterPro" id="IPR000836">
    <property type="entry name" value="PRTase_dom"/>
</dbReference>
<accession>A0A495PXW9</accession>
<evidence type="ECO:0000256" key="1">
    <source>
        <dbReference type="ARBA" id="ARBA00008007"/>
    </source>
</evidence>
<dbReference type="InterPro" id="IPR051910">
    <property type="entry name" value="ComF/GntX_DNA_util-trans"/>
</dbReference>
<keyword evidence="4" id="KW-1185">Reference proteome</keyword>
<dbReference type="EMBL" id="RBLG01000001">
    <property type="protein sequence ID" value="RKS55236.1"/>
    <property type="molecule type" value="Genomic_DNA"/>
</dbReference>
<evidence type="ECO:0000259" key="2">
    <source>
        <dbReference type="Pfam" id="PF00156"/>
    </source>
</evidence>
<protein>
    <submittedName>
        <fullName evidence="3">ComF family protein</fullName>
    </submittedName>
</protein>
<gene>
    <name evidence="3" type="ORF">BC962_0195</name>
</gene>
<evidence type="ECO:0000313" key="3">
    <source>
        <dbReference type="EMBL" id="RKS55236.1"/>
    </source>
</evidence>
<evidence type="ECO:0000313" key="4">
    <source>
        <dbReference type="Proteomes" id="UP000276282"/>
    </source>
</evidence>
<dbReference type="PANTHER" id="PTHR47505:SF1">
    <property type="entry name" value="DNA UTILIZATION PROTEIN YHGH"/>
    <property type="match status" value="1"/>
</dbReference>
<dbReference type="PANTHER" id="PTHR47505">
    <property type="entry name" value="DNA UTILIZATION PROTEIN YHGH"/>
    <property type="match status" value="1"/>
</dbReference>
<feature type="domain" description="Phosphoribosyltransferase" evidence="2">
    <location>
        <begin position="136"/>
        <end position="222"/>
    </location>
</feature>
<proteinExistence type="inferred from homology"/>
<dbReference type="AlphaFoldDB" id="A0A495PXW9"/>
<organism evidence="3 4">
    <name type="scientific">Gillisia mitskevichiae</name>
    <dbReference type="NCBI Taxonomy" id="270921"/>
    <lineage>
        <taxon>Bacteria</taxon>
        <taxon>Pseudomonadati</taxon>
        <taxon>Bacteroidota</taxon>
        <taxon>Flavobacteriia</taxon>
        <taxon>Flavobacteriales</taxon>
        <taxon>Flavobacteriaceae</taxon>
        <taxon>Gillisia</taxon>
    </lineage>
</organism>
<dbReference type="CDD" id="cd06223">
    <property type="entry name" value="PRTases_typeI"/>
    <property type="match status" value="1"/>
</dbReference>
<dbReference type="OrthoDB" id="9779910at2"/>
<dbReference type="SUPFAM" id="SSF53271">
    <property type="entry name" value="PRTase-like"/>
    <property type="match status" value="1"/>
</dbReference>
<comment type="similarity">
    <text evidence="1">Belongs to the ComF/GntX family.</text>
</comment>
<dbReference type="InterPro" id="IPR029057">
    <property type="entry name" value="PRTase-like"/>
</dbReference>
<reference evidence="3 4" key="1">
    <citation type="submission" date="2018-10" db="EMBL/GenBank/DDBJ databases">
        <title>Genomic Encyclopedia of Archaeal and Bacterial Type Strains, Phase II (KMG-II): from individual species to whole genera.</title>
        <authorList>
            <person name="Goeker M."/>
        </authorList>
    </citation>
    <scope>NUCLEOTIDE SEQUENCE [LARGE SCALE GENOMIC DNA]</scope>
    <source>
        <strain evidence="3 4">DSM 19839</strain>
    </source>
</reference>
<dbReference type="Gene3D" id="3.40.50.2020">
    <property type="match status" value="1"/>
</dbReference>
<comment type="caution">
    <text evidence="3">The sequence shown here is derived from an EMBL/GenBank/DDBJ whole genome shotgun (WGS) entry which is preliminary data.</text>
</comment>
<sequence length="226" mass="25554">MFQDLINIFYPNICQICDTELHKNQNILCTRCVNELPITNFHLDNDNPVLKVFYGRVPIENATSLLAFKKKGSVQKLIHRLKYRGHQEIGAYLGAWTGAEIVKSDSFKNIDLVIPVPLHKKKLKARGFNQVEKFGKEIASALKIDYEDDVLLKTSFSNTQTLKTRFARWGNIEESFVLVNSEKIKNKHILLVDDLITTGATLEACADVLLEAENVKISIATMAFTA</sequence>
<dbReference type="RefSeq" id="WP_121344066.1">
    <property type="nucleotide sequence ID" value="NZ_RBLG01000001.1"/>
</dbReference>
<dbReference type="Pfam" id="PF00156">
    <property type="entry name" value="Pribosyltran"/>
    <property type="match status" value="1"/>
</dbReference>